<dbReference type="Proteomes" id="UP001157017">
    <property type="component" value="Unassembled WGS sequence"/>
</dbReference>
<comment type="caution">
    <text evidence="2">The sequence shown here is derived from an EMBL/GenBank/DDBJ whole genome shotgun (WGS) entry which is preliminary data.</text>
</comment>
<sequence length="112" mass="11336">MTLVAALVGGGEGGDHGVRALAAAQQRQAVAAVGEVRVGLRGDRADTGHGRGHRGADGEELAGDGDPVGVTVASDDREGHGRNLRRGRVLGRVGRCVESGQPIGSRACASEY</sequence>
<dbReference type="EMBL" id="BSUZ01000001">
    <property type="protein sequence ID" value="GMA89113.1"/>
    <property type="molecule type" value="Genomic_DNA"/>
</dbReference>
<feature type="compositionally biased region" description="Basic and acidic residues" evidence="1">
    <location>
        <begin position="41"/>
        <end position="57"/>
    </location>
</feature>
<gene>
    <name evidence="2" type="ORF">GCM10025868_43630</name>
</gene>
<accession>A0ABQ6JLJ9</accession>
<name>A0ABQ6JLJ9_9ACTN</name>
<organism evidence="2 3">
    <name type="scientific">Angustibacter aerolatus</name>
    <dbReference type="NCBI Taxonomy" id="1162965"/>
    <lineage>
        <taxon>Bacteria</taxon>
        <taxon>Bacillati</taxon>
        <taxon>Actinomycetota</taxon>
        <taxon>Actinomycetes</taxon>
        <taxon>Kineosporiales</taxon>
        <taxon>Kineosporiaceae</taxon>
    </lineage>
</organism>
<protein>
    <submittedName>
        <fullName evidence="2">Uncharacterized protein</fullName>
    </submittedName>
</protein>
<evidence type="ECO:0000313" key="2">
    <source>
        <dbReference type="EMBL" id="GMA89113.1"/>
    </source>
</evidence>
<proteinExistence type="predicted"/>
<reference evidence="3" key="1">
    <citation type="journal article" date="2019" name="Int. J. Syst. Evol. Microbiol.">
        <title>The Global Catalogue of Microorganisms (GCM) 10K type strain sequencing project: providing services to taxonomists for standard genome sequencing and annotation.</title>
        <authorList>
            <consortium name="The Broad Institute Genomics Platform"/>
            <consortium name="The Broad Institute Genome Sequencing Center for Infectious Disease"/>
            <person name="Wu L."/>
            <person name="Ma J."/>
        </authorList>
    </citation>
    <scope>NUCLEOTIDE SEQUENCE [LARGE SCALE GENOMIC DNA]</scope>
    <source>
        <strain evidence="3">NBRC 108730</strain>
    </source>
</reference>
<evidence type="ECO:0000256" key="1">
    <source>
        <dbReference type="SAM" id="MobiDB-lite"/>
    </source>
</evidence>
<feature type="region of interest" description="Disordered" evidence="1">
    <location>
        <begin position="41"/>
        <end position="83"/>
    </location>
</feature>
<evidence type="ECO:0000313" key="3">
    <source>
        <dbReference type="Proteomes" id="UP001157017"/>
    </source>
</evidence>
<keyword evidence="3" id="KW-1185">Reference proteome</keyword>